<evidence type="ECO:0000313" key="3">
    <source>
        <dbReference type="Proteomes" id="UP001054945"/>
    </source>
</evidence>
<keyword evidence="3" id="KW-1185">Reference proteome</keyword>
<dbReference type="Proteomes" id="UP001054945">
    <property type="component" value="Unassembled WGS sequence"/>
</dbReference>
<protein>
    <submittedName>
        <fullName evidence="2">Synaptotagmin-like protein 4</fullName>
    </submittedName>
</protein>
<evidence type="ECO:0000256" key="1">
    <source>
        <dbReference type="SAM" id="MobiDB-lite"/>
    </source>
</evidence>
<reference evidence="2 3" key="1">
    <citation type="submission" date="2021-06" db="EMBL/GenBank/DDBJ databases">
        <title>Caerostris extrusa draft genome.</title>
        <authorList>
            <person name="Kono N."/>
            <person name="Arakawa K."/>
        </authorList>
    </citation>
    <scope>NUCLEOTIDE SEQUENCE [LARGE SCALE GENOMIC DNA]</scope>
</reference>
<organism evidence="2 3">
    <name type="scientific">Caerostris extrusa</name>
    <name type="common">Bark spider</name>
    <name type="synonym">Caerostris bankana</name>
    <dbReference type="NCBI Taxonomy" id="172846"/>
    <lineage>
        <taxon>Eukaryota</taxon>
        <taxon>Metazoa</taxon>
        <taxon>Ecdysozoa</taxon>
        <taxon>Arthropoda</taxon>
        <taxon>Chelicerata</taxon>
        <taxon>Arachnida</taxon>
        <taxon>Araneae</taxon>
        <taxon>Araneomorphae</taxon>
        <taxon>Entelegynae</taxon>
        <taxon>Araneoidea</taxon>
        <taxon>Araneidae</taxon>
        <taxon>Caerostris</taxon>
    </lineage>
</organism>
<gene>
    <name evidence="2" type="primary">Sytl4_0</name>
    <name evidence="2" type="ORF">CEXT_357471</name>
</gene>
<sequence>MESSIDTTAPPSPLTTSRLSSVEHENSDRTSPFEQRPTFDSSSSENEEEDCQPPLPAKSSDTLFRKVTLKKRSSGSSGTEPIKEKTPTIATDLIKCSTLGCGLKQKLNNKNVGTLANSKVHMEACAGNALSSNLEALCDGTQLNVQGDVHLEEEECVSLEGALKIHSSYKRTAKEGVAQL</sequence>
<comment type="caution">
    <text evidence="2">The sequence shown here is derived from an EMBL/GenBank/DDBJ whole genome shotgun (WGS) entry which is preliminary data.</text>
</comment>
<dbReference type="AlphaFoldDB" id="A0AAV4U472"/>
<evidence type="ECO:0000313" key="2">
    <source>
        <dbReference type="EMBL" id="GIY52574.1"/>
    </source>
</evidence>
<feature type="region of interest" description="Disordered" evidence="1">
    <location>
        <begin position="1"/>
        <end position="84"/>
    </location>
</feature>
<accession>A0AAV4U472</accession>
<proteinExistence type="predicted"/>
<name>A0AAV4U472_CAEEX</name>
<dbReference type="EMBL" id="BPLR01012257">
    <property type="protein sequence ID" value="GIY52574.1"/>
    <property type="molecule type" value="Genomic_DNA"/>
</dbReference>